<reference evidence="3 4" key="1">
    <citation type="submission" date="2018-05" db="EMBL/GenBank/DDBJ databases">
        <title>Complete Genome Sequence of Methylobacterium sp. 17Sr1-43.</title>
        <authorList>
            <person name="Srinivasan S."/>
        </authorList>
    </citation>
    <scope>NUCLEOTIDE SEQUENCE [LARGE SCALE GENOMIC DNA]</scope>
    <source>
        <strain evidence="3 4">17Sr1-43</strain>
    </source>
</reference>
<keyword evidence="4" id="KW-1185">Reference proteome</keyword>
<dbReference type="OrthoDB" id="7999683at2"/>
<dbReference type="EMBL" id="CP029551">
    <property type="protein sequence ID" value="AWN38911.1"/>
    <property type="molecule type" value="Genomic_DNA"/>
</dbReference>
<accession>A0A2U8VZW1</accession>
<keyword evidence="2" id="KW-0732">Signal</keyword>
<dbReference type="Proteomes" id="UP000246058">
    <property type="component" value="Chromosome"/>
</dbReference>
<evidence type="ECO:0000313" key="3">
    <source>
        <dbReference type="EMBL" id="AWN38911.1"/>
    </source>
</evidence>
<evidence type="ECO:0000313" key="4">
    <source>
        <dbReference type="Proteomes" id="UP000246058"/>
    </source>
</evidence>
<dbReference type="KEGG" id="meti:DK427_08170"/>
<feature type="compositionally biased region" description="Low complexity" evidence="1">
    <location>
        <begin position="23"/>
        <end position="45"/>
    </location>
</feature>
<gene>
    <name evidence="3" type="ORF">DK427_08170</name>
</gene>
<dbReference type="AlphaFoldDB" id="A0A2U8VZW1"/>
<feature type="signal peptide" evidence="2">
    <location>
        <begin position="1"/>
        <end position="22"/>
    </location>
</feature>
<sequence length="96" mass="9642">MFLSGLAVAAVAPLGARFVAPAAAQSAASRIDQPTAGTLPPGTTTVKDAHPYAPHKPNDGVSAPRALKPSTAVVPEDGGGRVNPKDHLPNAMRRGG</sequence>
<protein>
    <submittedName>
        <fullName evidence="3">Uncharacterized protein</fullName>
    </submittedName>
</protein>
<feature type="region of interest" description="Disordered" evidence="1">
    <location>
        <begin position="23"/>
        <end position="96"/>
    </location>
</feature>
<evidence type="ECO:0000256" key="2">
    <source>
        <dbReference type="SAM" id="SignalP"/>
    </source>
</evidence>
<evidence type="ECO:0000256" key="1">
    <source>
        <dbReference type="SAM" id="MobiDB-lite"/>
    </source>
</evidence>
<name>A0A2U8VZW1_9HYPH</name>
<organism evidence="3 4">
    <name type="scientific">Methylobacterium radiodurans</name>
    <dbReference type="NCBI Taxonomy" id="2202828"/>
    <lineage>
        <taxon>Bacteria</taxon>
        <taxon>Pseudomonadati</taxon>
        <taxon>Pseudomonadota</taxon>
        <taxon>Alphaproteobacteria</taxon>
        <taxon>Hyphomicrobiales</taxon>
        <taxon>Methylobacteriaceae</taxon>
        <taxon>Methylobacterium</taxon>
    </lineage>
</organism>
<proteinExistence type="predicted"/>
<feature type="chain" id="PRO_5016084985" evidence="2">
    <location>
        <begin position="23"/>
        <end position="96"/>
    </location>
</feature>